<dbReference type="InterPro" id="IPR002347">
    <property type="entry name" value="SDR_fam"/>
</dbReference>
<dbReference type="SUPFAM" id="SSF51735">
    <property type="entry name" value="NAD(P)-binding Rossmann-fold domains"/>
    <property type="match status" value="1"/>
</dbReference>
<accession>A0A1H9HMX1</accession>
<proteinExistence type="inferred from homology"/>
<evidence type="ECO:0000313" key="4">
    <source>
        <dbReference type="Proteomes" id="UP000199028"/>
    </source>
</evidence>
<dbReference type="Gene3D" id="3.40.50.720">
    <property type="entry name" value="NAD(P)-binding Rossmann-like Domain"/>
    <property type="match status" value="1"/>
</dbReference>
<dbReference type="InterPro" id="IPR036291">
    <property type="entry name" value="NAD(P)-bd_dom_sf"/>
</dbReference>
<gene>
    <name evidence="3" type="ORF">SAMN05216195_102934</name>
</gene>
<dbReference type="PANTHER" id="PTHR43157">
    <property type="entry name" value="PHOSPHATIDYLINOSITOL-GLYCAN BIOSYNTHESIS CLASS F PROTEIN-RELATED"/>
    <property type="match status" value="1"/>
</dbReference>
<dbReference type="AlphaFoldDB" id="A0A1H9HMX1"/>
<keyword evidence="4" id="KW-1185">Reference proteome</keyword>
<dbReference type="PRINTS" id="PR00081">
    <property type="entry name" value="GDHRDH"/>
</dbReference>
<dbReference type="Pfam" id="PF00106">
    <property type="entry name" value="adh_short"/>
    <property type="match status" value="1"/>
</dbReference>
<dbReference type="GO" id="GO:0016491">
    <property type="term" value="F:oxidoreductase activity"/>
    <property type="evidence" value="ECO:0007669"/>
    <property type="project" value="UniProtKB-KW"/>
</dbReference>
<evidence type="ECO:0000256" key="1">
    <source>
        <dbReference type="ARBA" id="ARBA00023002"/>
    </source>
</evidence>
<dbReference type="PANTHER" id="PTHR43157:SF31">
    <property type="entry name" value="PHOSPHATIDYLINOSITOL-GLYCAN BIOSYNTHESIS CLASS F PROTEIN"/>
    <property type="match status" value="1"/>
</dbReference>
<dbReference type="EMBL" id="FOFT01000002">
    <property type="protein sequence ID" value="SEQ63673.1"/>
    <property type="molecule type" value="Genomic_DNA"/>
</dbReference>
<reference evidence="4" key="1">
    <citation type="submission" date="2016-10" db="EMBL/GenBank/DDBJ databases">
        <authorList>
            <person name="Varghese N."/>
            <person name="Submissions S."/>
        </authorList>
    </citation>
    <scope>NUCLEOTIDE SEQUENCE [LARGE SCALE GENOMIC DNA]</scope>
    <source>
        <strain evidence="4">CGMCC 4.578</strain>
    </source>
</reference>
<evidence type="ECO:0000313" key="3">
    <source>
        <dbReference type="EMBL" id="SEQ63673.1"/>
    </source>
</evidence>
<comment type="similarity">
    <text evidence="2">Belongs to the short-chain dehydrogenases/reductases (SDR) family.</text>
</comment>
<evidence type="ECO:0000256" key="2">
    <source>
        <dbReference type="RuleBase" id="RU000363"/>
    </source>
</evidence>
<sequence>MTRGAIGAGKVNKLAIMTKHRWTAGDLPDLTGRTVVVTGAASGVGRGTAAAFAAAGAHTVLAVRNVEAGELAAAAMSGKTEVRELDLANLASVRAFAEGWQGDLDVLVNNAGVAMTPHGHTADGFELQFGTNHLGHFALTNLLLPSITGRVVTVASGAHKAGVLDLDDLDFDRSGYTPVKAYGRSKLANLLFTLELDRRCREAGSSVRALSAHPGYSATNLGTKGRNRHLVKIVHLAGRYLAQTEAQGALPSLYAATQDLPGASYVGPDGRFELHGHPALVGRSAAASDPMLARRLWEVSERVTGVTFPLTAKP</sequence>
<name>A0A1H9HMX1_9PSEU</name>
<keyword evidence="1" id="KW-0560">Oxidoreductase</keyword>
<protein>
    <submittedName>
        <fullName evidence="3">NAD(P)-dependent dehydrogenase, short-chain alcohol dehydrogenase family</fullName>
    </submittedName>
</protein>
<dbReference type="NCBIfam" id="NF004846">
    <property type="entry name" value="PRK06197.1"/>
    <property type="match status" value="1"/>
</dbReference>
<organism evidence="3 4">
    <name type="scientific">Lentzea flaviverrucosa</name>
    <dbReference type="NCBI Taxonomy" id="200379"/>
    <lineage>
        <taxon>Bacteria</taxon>
        <taxon>Bacillati</taxon>
        <taxon>Actinomycetota</taxon>
        <taxon>Actinomycetes</taxon>
        <taxon>Pseudonocardiales</taxon>
        <taxon>Pseudonocardiaceae</taxon>
        <taxon>Lentzea</taxon>
    </lineage>
</organism>
<dbReference type="PRINTS" id="PR00080">
    <property type="entry name" value="SDRFAMILY"/>
</dbReference>
<dbReference type="Proteomes" id="UP000199028">
    <property type="component" value="Unassembled WGS sequence"/>
</dbReference>